<evidence type="ECO:0000256" key="1">
    <source>
        <dbReference type="ARBA" id="ARBA00004167"/>
    </source>
</evidence>
<dbReference type="GO" id="GO:0005524">
    <property type="term" value="F:ATP binding"/>
    <property type="evidence" value="ECO:0007669"/>
    <property type="project" value="UniProtKB-KW"/>
</dbReference>
<name>A0AAU9N8Y8_9ASTR</name>
<evidence type="ECO:0000256" key="4">
    <source>
        <dbReference type="ARBA" id="ARBA00022692"/>
    </source>
</evidence>
<dbReference type="CDD" id="cd23799">
    <property type="entry name" value="UBCc_UBE2J"/>
    <property type="match status" value="1"/>
</dbReference>
<evidence type="ECO:0000256" key="5">
    <source>
        <dbReference type="ARBA" id="ARBA00022741"/>
    </source>
</evidence>
<keyword evidence="6" id="KW-0833">Ubl conjugation pathway</keyword>
<evidence type="ECO:0000313" key="13">
    <source>
        <dbReference type="Proteomes" id="UP001157418"/>
    </source>
</evidence>
<evidence type="ECO:0000256" key="7">
    <source>
        <dbReference type="ARBA" id="ARBA00022840"/>
    </source>
</evidence>
<dbReference type="GO" id="GO:1902457">
    <property type="term" value="P:negative regulation of stomatal opening"/>
    <property type="evidence" value="ECO:0007669"/>
    <property type="project" value="UniProtKB-ARBA"/>
</dbReference>
<dbReference type="Gene3D" id="3.10.110.10">
    <property type="entry name" value="Ubiquitin Conjugating Enzyme"/>
    <property type="match status" value="1"/>
</dbReference>
<dbReference type="FunFam" id="3.10.110.10:FF:000059">
    <property type="entry name" value="Ubiquitin-conjugating enzyme E2 34"/>
    <property type="match status" value="1"/>
</dbReference>
<dbReference type="GO" id="GO:0016020">
    <property type="term" value="C:membrane"/>
    <property type="evidence" value="ECO:0007669"/>
    <property type="project" value="UniProtKB-SubCell"/>
</dbReference>
<comment type="function">
    <text evidence="10">Accepts the ubiquitin from the E1 complex and catalyzes its covalent attachment to other proteins.</text>
</comment>
<feature type="domain" description="UBC core" evidence="11">
    <location>
        <begin position="5"/>
        <end position="162"/>
    </location>
</feature>
<evidence type="ECO:0000256" key="6">
    <source>
        <dbReference type="ARBA" id="ARBA00022786"/>
    </source>
</evidence>
<dbReference type="InterPro" id="IPR000608">
    <property type="entry name" value="UBC"/>
</dbReference>
<evidence type="ECO:0000259" key="11">
    <source>
        <dbReference type="PROSITE" id="PS50127"/>
    </source>
</evidence>
<dbReference type="GO" id="GO:0042631">
    <property type="term" value="P:cellular response to water deprivation"/>
    <property type="evidence" value="ECO:0007669"/>
    <property type="project" value="UniProtKB-ARBA"/>
</dbReference>
<dbReference type="GO" id="GO:0061631">
    <property type="term" value="F:ubiquitin conjugating enzyme activity"/>
    <property type="evidence" value="ECO:0007669"/>
    <property type="project" value="UniProtKB-EC"/>
</dbReference>
<organism evidence="12 13">
    <name type="scientific">Lactuca virosa</name>
    <dbReference type="NCBI Taxonomy" id="75947"/>
    <lineage>
        <taxon>Eukaryota</taxon>
        <taxon>Viridiplantae</taxon>
        <taxon>Streptophyta</taxon>
        <taxon>Embryophyta</taxon>
        <taxon>Tracheophyta</taxon>
        <taxon>Spermatophyta</taxon>
        <taxon>Magnoliopsida</taxon>
        <taxon>eudicotyledons</taxon>
        <taxon>Gunneridae</taxon>
        <taxon>Pentapetalae</taxon>
        <taxon>asterids</taxon>
        <taxon>campanulids</taxon>
        <taxon>Asterales</taxon>
        <taxon>Asteraceae</taxon>
        <taxon>Cichorioideae</taxon>
        <taxon>Cichorieae</taxon>
        <taxon>Lactucinae</taxon>
        <taxon>Lactuca</taxon>
    </lineage>
</organism>
<keyword evidence="4" id="KW-0812">Transmembrane</keyword>
<dbReference type="EMBL" id="CAKMRJ010003677">
    <property type="protein sequence ID" value="CAH1434552.1"/>
    <property type="molecule type" value="Genomic_DNA"/>
</dbReference>
<evidence type="ECO:0000256" key="8">
    <source>
        <dbReference type="ARBA" id="ARBA00022989"/>
    </source>
</evidence>
<evidence type="ECO:0000256" key="2">
    <source>
        <dbReference type="ARBA" id="ARBA00012486"/>
    </source>
</evidence>
<keyword evidence="13" id="KW-1185">Reference proteome</keyword>
<comment type="subcellular location">
    <subcellularLocation>
        <location evidence="1">Membrane</location>
        <topology evidence="1">Single-pass membrane protein</topology>
    </subcellularLocation>
</comment>
<gene>
    <name evidence="12" type="ORF">LVIROSA_LOCUS21064</name>
</gene>
<dbReference type="InterPro" id="IPR016135">
    <property type="entry name" value="UBQ-conjugating_enzyme/RWD"/>
</dbReference>
<keyword evidence="8" id="KW-1133">Transmembrane helix</keyword>
<evidence type="ECO:0000256" key="10">
    <source>
        <dbReference type="ARBA" id="ARBA00056190"/>
    </source>
</evidence>
<evidence type="ECO:0000256" key="3">
    <source>
        <dbReference type="ARBA" id="ARBA00022679"/>
    </source>
</evidence>
<dbReference type="AlphaFoldDB" id="A0AAU9N8Y8"/>
<comment type="caution">
    <text evidence="12">The sequence shown here is derived from an EMBL/GenBank/DDBJ whole genome shotgun (WGS) entry which is preliminary data.</text>
</comment>
<keyword evidence="5" id="KW-0547">Nucleotide-binding</keyword>
<evidence type="ECO:0000256" key="9">
    <source>
        <dbReference type="ARBA" id="ARBA00023136"/>
    </source>
</evidence>
<evidence type="ECO:0000313" key="12">
    <source>
        <dbReference type="EMBL" id="CAH1434552.1"/>
    </source>
</evidence>
<dbReference type="Proteomes" id="UP001157418">
    <property type="component" value="Unassembled WGS sequence"/>
</dbReference>
<reference evidence="12 13" key="1">
    <citation type="submission" date="2022-01" db="EMBL/GenBank/DDBJ databases">
        <authorList>
            <person name="Xiong W."/>
            <person name="Schranz E."/>
        </authorList>
    </citation>
    <scope>NUCLEOTIDE SEQUENCE [LARGE SCALE GENOMIC DNA]</scope>
</reference>
<proteinExistence type="predicted"/>
<accession>A0AAU9N8Y8</accession>
<dbReference type="Pfam" id="PF00179">
    <property type="entry name" value="UQ_con"/>
    <property type="match status" value="1"/>
</dbReference>
<keyword evidence="9" id="KW-0472">Membrane</keyword>
<protein>
    <recommendedName>
        <fullName evidence="2">E2 ubiquitin-conjugating enzyme</fullName>
        <ecNumber evidence="2">2.3.2.23</ecNumber>
    </recommendedName>
</protein>
<dbReference type="EC" id="2.3.2.23" evidence="2"/>
<dbReference type="PROSITE" id="PS50127">
    <property type="entry name" value="UBC_2"/>
    <property type="match status" value="1"/>
</dbReference>
<sequence length="413" mass="47393">MAERACVKRLQKEYRALCKEPVSHIVARPSPNDILEWHYVLEGSQGTPFAGGYYYGKIKFPSDYPFKPPGISMTTPNGRFMTQKKICLSMSDFHPESWNPMWSVSSILTGLLSFMMDSSPTTGSVNTTVAEKQRLAKASMAFNCKNPTFRKLFPEYVEKYEEQWVSEQAVVEEVEGSPVVARKEENLQPLVEKKEVKRMELAKEEEVKQARKQSFPTWMLLLLVSFVGLKKRKSAYTSTFHFMKQYELLFRSSLSSSSSHSSIVLVVSKKRLIMNEFDPELDFAQFLEEAKTHASQEEEEARKDSKEKTKAKRSWKASILSWMKANKKEEQQQLTIKTEYRKPTRRQGYVSGPINGVKGCKTQRLKRQSSGPLSGLFHQTTKMEEFQMPYTSLGKLNKSPENLSNYGPVYLVT</sequence>
<dbReference type="SUPFAM" id="SSF54495">
    <property type="entry name" value="UBC-like"/>
    <property type="match status" value="1"/>
</dbReference>
<keyword evidence="7" id="KW-0067">ATP-binding</keyword>
<dbReference type="PANTHER" id="PTHR35488:SF4">
    <property type="entry name" value="DUF4005 DOMAIN-CONTAINING PROTEIN"/>
    <property type="match status" value="1"/>
</dbReference>
<dbReference type="SMART" id="SM00212">
    <property type="entry name" value="UBCc"/>
    <property type="match status" value="1"/>
</dbReference>
<keyword evidence="3" id="KW-0808">Transferase</keyword>
<dbReference type="PANTHER" id="PTHR35488">
    <property type="entry name" value="OS05G0358900 PROTEIN-RELATED"/>
    <property type="match status" value="1"/>
</dbReference>